<dbReference type="Gene3D" id="3.40.50.410">
    <property type="entry name" value="von Willebrand factor, type A domain"/>
    <property type="match status" value="1"/>
</dbReference>
<dbReference type="CDD" id="cd00198">
    <property type="entry name" value="vWFA"/>
    <property type="match status" value="1"/>
</dbReference>
<dbReference type="InterPro" id="IPR036465">
    <property type="entry name" value="vWFA_dom_sf"/>
</dbReference>
<reference evidence="2 3" key="1">
    <citation type="journal article" date="2017" name="Mol. Biol. Evol.">
        <title>The 4-celled Tetrabaena socialis nuclear genome reveals the essential components for genetic control of cell number at the origin of multicellularity in the volvocine lineage.</title>
        <authorList>
            <person name="Featherston J."/>
            <person name="Arakaki Y."/>
            <person name="Hanschen E.R."/>
            <person name="Ferris P.J."/>
            <person name="Michod R.E."/>
            <person name="Olson B.J.S.C."/>
            <person name="Nozaki H."/>
            <person name="Durand P.M."/>
        </authorList>
    </citation>
    <scope>NUCLEOTIDE SEQUENCE [LARGE SCALE GENOMIC DNA]</scope>
    <source>
        <strain evidence="2 3">NIES-571</strain>
    </source>
</reference>
<evidence type="ECO:0000313" key="3">
    <source>
        <dbReference type="Proteomes" id="UP000236333"/>
    </source>
</evidence>
<dbReference type="Proteomes" id="UP000236333">
    <property type="component" value="Unassembled WGS sequence"/>
</dbReference>
<evidence type="ECO:0000259" key="1">
    <source>
        <dbReference type="PROSITE" id="PS50234"/>
    </source>
</evidence>
<protein>
    <recommendedName>
        <fullName evidence="1">VWFA domain-containing protein</fullName>
    </recommendedName>
</protein>
<dbReference type="Pfam" id="PF00092">
    <property type="entry name" value="VWA"/>
    <property type="match status" value="1"/>
</dbReference>
<dbReference type="EMBL" id="PGGS01000921">
    <property type="protein sequence ID" value="PNH01375.1"/>
    <property type="molecule type" value="Genomic_DNA"/>
</dbReference>
<accession>A0A2J7ZM86</accession>
<dbReference type="PROSITE" id="PS50234">
    <property type="entry name" value="VWFA"/>
    <property type="match status" value="1"/>
</dbReference>
<keyword evidence="3" id="KW-1185">Reference proteome</keyword>
<evidence type="ECO:0000313" key="2">
    <source>
        <dbReference type="EMBL" id="PNH01375.1"/>
    </source>
</evidence>
<comment type="caution">
    <text evidence="2">The sequence shown here is derived from an EMBL/GenBank/DDBJ whole genome shotgun (WGS) entry which is preliminary data.</text>
</comment>
<dbReference type="AlphaFoldDB" id="A0A2J7ZM86"/>
<dbReference type="InterPro" id="IPR002035">
    <property type="entry name" value="VWF_A"/>
</dbReference>
<name>A0A2J7ZM86_9CHLO</name>
<organism evidence="2 3">
    <name type="scientific">Tetrabaena socialis</name>
    <dbReference type="NCBI Taxonomy" id="47790"/>
    <lineage>
        <taxon>Eukaryota</taxon>
        <taxon>Viridiplantae</taxon>
        <taxon>Chlorophyta</taxon>
        <taxon>core chlorophytes</taxon>
        <taxon>Chlorophyceae</taxon>
        <taxon>CS clade</taxon>
        <taxon>Chlamydomonadales</taxon>
        <taxon>Tetrabaenaceae</taxon>
        <taxon>Tetrabaena</taxon>
    </lineage>
</organism>
<dbReference type="SMART" id="SM00327">
    <property type="entry name" value="VWA"/>
    <property type="match status" value="1"/>
</dbReference>
<dbReference type="SUPFAM" id="SSF53300">
    <property type="entry name" value="vWA-like"/>
    <property type="match status" value="1"/>
</dbReference>
<feature type="domain" description="VWFA" evidence="1">
    <location>
        <begin position="37"/>
        <end position="207"/>
    </location>
</feature>
<sequence>MEAAFRARYDDSKAGRSLTAVQLFDDSRMTAPSGRFHIVFCLDESGSMAGQKWSDVVAAYRLLISRRQNDQALEDVVSVITFSSWSRSQGQMLPLARAPASLTYTGGDTSFAPPLADALAAMQAGPADCTPLLVFMSDGQNHDGGTAPLSAMGQMVASMRGRNLQVHTIAFQALGGEAMLRQLAAEGGGTFHSAADGVQLARTFSSIAAGCTAMDALVQRFGDILSEQIAFKIRADFL</sequence>
<dbReference type="OrthoDB" id="544387at2759"/>
<proteinExistence type="predicted"/>
<gene>
    <name evidence="2" type="ORF">TSOC_012746</name>
</gene>